<feature type="domain" description="WYL" evidence="1">
    <location>
        <begin position="15"/>
        <end position="82"/>
    </location>
</feature>
<proteinExistence type="predicted"/>
<reference evidence="2 3" key="1">
    <citation type="submission" date="2017-06" db="EMBL/GenBank/DDBJ databases">
        <title>Sequencing and comparative analysis of myxobacterial genomes.</title>
        <authorList>
            <person name="Rupp O."/>
            <person name="Goesmann A."/>
            <person name="Sogaard-Andersen L."/>
        </authorList>
    </citation>
    <scope>NUCLEOTIDE SEQUENCE [LARGE SCALE GENOMIC DNA]</scope>
    <source>
        <strain evidence="2 3">DSM 14697</strain>
    </source>
</reference>
<evidence type="ECO:0000313" key="2">
    <source>
        <dbReference type="EMBL" id="ATB49230.1"/>
    </source>
</evidence>
<gene>
    <name evidence="2" type="ORF">MYMAC_004871</name>
</gene>
<organism evidence="2 3">
    <name type="scientific">Corallococcus macrosporus DSM 14697</name>
    <dbReference type="NCBI Taxonomy" id="1189310"/>
    <lineage>
        <taxon>Bacteria</taxon>
        <taxon>Pseudomonadati</taxon>
        <taxon>Myxococcota</taxon>
        <taxon>Myxococcia</taxon>
        <taxon>Myxococcales</taxon>
        <taxon>Cystobacterineae</taxon>
        <taxon>Myxococcaceae</taxon>
        <taxon>Corallococcus</taxon>
    </lineage>
</organism>
<dbReference type="Proteomes" id="UP000217343">
    <property type="component" value="Chromosome"/>
</dbReference>
<evidence type="ECO:0000313" key="3">
    <source>
        <dbReference type="Proteomes" id="UP000217343"/>
    </source>
</evidence>
<dbReference type="Pfam" id="PF13280">
    <property type="entry name" value="WYL"/>
    <property type="match status" value="1"/>
</dbReference>
<keyword evidence="3" id="KW-1185">Reference proteome</keyword>
<dbReference type="InterPro" id="IPR051534">
    <property type="entry name" value="CBASS_pafABC_assoc_protein"/>
</dbReference>
<dbReference type="PANTHER" id="PTHR34580:SF1">
    <property type="entry name" value="PROTEIN PAFC"/>
    <property type="match status" value="1"/>
</dbReference>
<dbReference type="EMBL" id="CP022203">
    <property type="protein sequence ID" value="ATB49230.1"/>
    <property type="molecule type" value="Genomic_DNA"/>
</dbReference>
<dbReference type="InterPro" id="IPR026881">
    <property type="entry name" value="WYL_dom"/>
</dbReference>
<dbReference type="AlphaFoldDB" id="A0A250K012"/>
<accession>A0A250K012</accession>
<sequence>MNARVVADVGEPPEELLAVFERAFREQVCLAFAYRDRHGEATRRVVEPHGLLVESAVWYVLARDVEEAAARRFRMDRIRRARLVSERPFTPDMAGLRAQAEAQRADGAPASG</sequence>
<dbReference type="PROSITE" id="PS52050">
    <property type="entry name" value="WYL"/>
    <property type="match status" value="1"/>
</dbReference>
<evidence type="ECO:0000259" key="1">
    <source>
        <dbReference type="Pfam" id="PF13280"/>
    </source>
</evidence>
<dbReference type="PANTHER" id="PTHR34580">
    <property type="match status" value="1"/>
</dbReference>
<protein>
    <submittedName>
        <fullName evidence="2">Transcriptional regulator</fullName>
    </submittedName>
</protein>
<dbReference type="KEGG" id="mmas:MYMAC_004871"/>
<name>A0A250K012_9BACT</name>
<dbReference type="RefSeq" id="WP_239988987.1">
    <property type="nucleotide sequence ID" value="NZ_CP022203.1"/>
</dbReference>